<dbReference type="CDD" id="cd01949">
    <property type="entry name" value="GGDEF"/>
    <property type="match status" value="1"/>
</dbReference>
<feature type="transmembrane region" description="Helical" evidence="4">
    <location>
        <begin position="144"/>
        <end position="163"/>
    </location>
</feature>
<dbReference type="InterPro" id="IPR043128">
    <property type="entry name" value="Rev_trsase/Diguanyl_cyclase"/>
</dbReference>
<reference evidence="6 7" key="1">
    <citation type="submission" date="2023-04" db="EMBL/GenBank/DDBJ databases">
        <title>A long-awaited taxogenomic arrangement of the family Halomonadaceae.</title>
        <authorList>
            <person name="De La Haba R."/>
            <person name="Chuvochina M."/>
            <person name="Wittouck S."/>
            <person name="Arahal D.R."/>
            <person name="Sanchez-Porro C."/>
            <person name="Hugenholtz P."/>
            <person name="Ventosa A."/>
        </authorList>
    </citation>
    <scope>NUCLEOTIDE SEQUENCE [LARGE SCALE GENOMIC DNA]</scope>
    <source>
        <strain evidence="6 7">DSM 21020</strain>
    </source>
</reference>
<evidence type="ECO:0000256" key="2">
    <source>
        <dbReference type="ARBA" id="ARBA00034247"/>
    </source>
</evidence>
<keyword evidence="7" id="KW-1185">Reference proteome</keyword>
<dbReference type="InterPro" id="IPR029787">
    <property type="entry name" value="Nucleotide_cyclase"/>
</dbReference>
<keyword evidence="6" id="KW-0808">Transferase</keyword>
<evidence type="ECO:0000313" key="7">
    <source>
        <dbReference type="Proteomes" id="UP001254564"/>
    </source>
</evidence>
<dbReference type="InterPro" id="IPR050469">
    <property type="entry name" value="Diguanylate_Cyclase"/>
</dbReference>
<protein>
    <recommendedName>
        <fullName evidence="1">diguanylate cyclase</fullName>
        <ecNumber evidence="1">2.7.7.65</ecNumber>
    </recommendedName>
</protein>
<feature type="transmembrane region" description="Helical" evidence="4">
    <location>
        <begin position="58"/>
        <end position="75"/>
    </location>
</feature>
<keyword evidence="6" id="KW-0548">Nucleotidyltransferase</keyword>
<evidence type="ECO:0000256" key="1">
    <source>
        <dbReference type="ARBA" id="ARBA00012528"/>
    </source>
</evidence>
<dbReference type="Pfam" id="PF00990">
    <property type="entry name" value="GGDEF"/>
    <property type="match status" value="1"/>
</dbReference>
<dbReference type="PANTHER" id="PTHR45138:SF9">
    <property type="entry name" value="DIGUANYLATE CYCLASE DGCM-RELATED"/>
    <property type="match status" value="1"/>
</dbReference>
<feature type="transmembrane region" description="Helical" evidence="4">
    <location>
        <begin position="118"/>
        <end position="138"/>
    </location>
</feature>
<feature type="transmembrane region" description="Helical" evidence="4">
    <location>
        <begin position="87"/>
        <end position="106"/>
    </location>
</feature>
<proteinExistence type="predicted"/>
<feature type="domain" description="GGDEF" evidence="5">
    <location>
        <begin position="260"/>
        <end position="391"/>
    </location>
</feature>
<evidence type="ECO:0000256" key="3">
    <source>
        <dbReference type="SAM" id="MobiDB-lite"/>
    </source>
</evidence>
<dbReference type="GO" id="GO:0052621">
    <property type="term" value="F:diguanylate cyclase activity"/>
    <property type="evidence" value="ECO:0007669"/>
    <property type="project" value="UniProtKB-EC"/>
</dbReference>
<sequence>MPSPMTAHSDRRSDPSIAKPGESSWLSNTLSALSDTFTNRHHSRDFVFAHGHFLRSRVMAVGFIFLLLSPLWLLIDALMLPPSVQRYTLAGRVVMMLGFAAVVWWAWRSEENIRRIRFSAGALIALPALFYALVLNILPSSANQALVGYGFIPFLLVAALSVFPFTLLESLLAGILLQALLVFAQHVNGSWMTPAGLEAQWLLATLLIVALTANHFQLSLLLRLYRQATHDALTGLLNRGAMERRLAEIEREEARTGKRVPYALLMLDIDHFKRVNDTYGHSVGDKVLREFARLIALQVRAGDFVARYGGEEFVVALLGADAENAAYVAERIREAVEGATLFDHDGNPVPVTTSVGVACPETSLGSEATLKIADDRLYHAKESGRNRVCSG</sequence>
<dbReference type="RefSeq" id="WP_309654315.1">
    <property type="nucleotide sequence ID" value="NZ_JARWAN010000001.1"/>
</dbReference>
<dbReference type="PANTHER" id="PTHR45138">
    <property type="entry name" value="REGULATORY COMPONENTS OF SENSORY TRANSDUCTION SYSTEM"/>
    <property type="match status" value="1"/>
</dbReference>
<dbReference type="EC" id="2.7.7.65" evidence="1"/>
<dbReference type="SMART" id="SM00267">
    <property type="entry name" value="GGDEF"/>
    <property type="match status" value="1"/>
</dbReference>
<accession>A0ABU1H149</accession>
<keyword evidence="4" id="KW-0812">Transmembrane</keyword>
<comment type="catalytic activity">
    <reaction evidence="2">
        <text>2 GTP = 3',3'-c-di-GMP + 2 diphosphate</text>
        <dbReference type="Rhea" id="RHEA:24898"/>
        <dbReference type="ChEBI" id="CHEBI:33019"/>
        <dbReference type="ChEBI" id="CHEBI:37565"/>
        <dbReference type="ChEBI" id="CHEBI:58805"/>
        <dbReference type="EC" id="2.7.7.65"/>
    </reaction>
</comment>
<dbReference type="PROSITE" id="PS50887">
    <property type="entry name" value="GGDEF"/>
    <property type="match status" value="1"/>
</dbReference>
<dbReference type="InterPro" id="IPR000160">
    <property type="entry name" value="GGDEF_dom"/>
</dbReference>
<keyword evidence="4" id="KW-1133">Transmembrane helix</keyword>
<dbReference type="Gene3D" id="3.30.70.270">
    <property type="match status" value="1"/>
</dbReference>
<feature type="transmembrane region" description="Helical" evidence="4">
    <location>
        <begin position="199"/>
        <end position="222"/>
    </location>
</feature>
<organism evidence="6 7">
    <name type="scientific">Vreelandella vilamensis</name>
    <dbReference type="NCBI Taxonomy" id="531309"/>
    <lineage>
        <taxon>Bacteria</taxon>
        <taxon>Pseudomonadati</taxon>
        <taxon>Pseudomonadota</taxon>
        <taxon>Gammaproteobacteria</taxon>
        <taxon>Oceanospirillales</taxon>
        <taxon>Halomonadaceae</taxon>
        <taxon>Vreelandella</taxon>
    </lineage>
</organism>
<keyword evidence="4" id="KW-0472">Membrane</keyword>
<gene>
    <name evidence="6" type="ORF">QC823_00040</name>
</gene>
<name>A0ABU1H149_9GAMM</name>
<feature type="region of interest" description="Disordered" evidence="3">
    <location>
        <begin position="1"/>
        <end position="22"/>
    </location>
</feature>
<dbReference type="EMBL" id="JARWAN010000001">
    <property type="protein sequence ID" value="MDR5897387.1"/>
    <property type="molecule type" value="Genomic_DNA"/>
</dbReference>
<evidence type="ECO:0000259" key="5">
    <source>
        <dbReference type="PROSITE" id="PS50887"/>
    </source>
</evidence>
<dbReference type="Proteomes" id="UP001254564">
    <property type="component" value="Unassembled WGS sequence"/>
</dbReference>
<evidence type="ECO:0000313" key="6">
    <source>
        <dbReference type="EMBL" id="MDR5897387.1"/>
    </source>
</evidence>
<evidence type="ECO:0000256" key="4">
    <source>
        <dbReference type="SAM" id="Phobius"/>
    </source>
</evidence>
<dbReference type="SUPFAM" id="SSF55073">
    <property type="entry name" value="Nucleotide cyclase"/>
    <property type="match status" value="1"/>
</dbReference>
<dbReference type="NCBIfam" id="TIGR00254">
    <property type="entry name" value="GGDEF"/>
    <property type="match status" value="1"/>
</dbReference>
<comment type="caution">
    <text evidence="6">The sequence shown here is derived from an EMBL/GenBank/DDBJ whole genome shotgun (WGS) entry which is preliminary data.</text>
</comment>